<name>A0A1L8MNJ7_9STRE</name>
<feature type="transmembrane region" description="Helical" evidence="2">
    <location>
        <begin position="84"/>
        <end position="104"/>
    </location>
</feature>
<keyword evidence="4" id="KW-0378">Hydrolase</keyword>
<dbReference type="GO" id="GO:0006508">
    <property type="term" value="P:proteolysis"/>
    <property type="evidence" value="ECO:0007669"/>
    <property type="project" value="UniProtKB-KW"/>
</dbReference>
<feature type="transmembrane region" description="Helical" evidence="2">
    <location>
        <begin position="41"/>
        <end position="63"/>
    </location>
</feature>
<accession>A0A1L8MNJ7</accession>
<keyword evidence="5" id="KW-1185">Reference proteome</keyword>
<dbReference type="GO" id="GO:0080120">
    <property type="term" value="P:CAAX-box protein maturation"/>
    <property type="evidence" value="ECO:0007669"/>
    <property type="project" value="UniProtKB-ARBA"/>
</dbReference>
<keyword evidence="2" id="KW-0472">Membrane</keyword>
<feature type="transmembrane region" description="Helical" evidence="2">
    <location>
        <begin position="163"/>
        <end position="191"/>
    </location>
</feature>
<organism evidence="4 5">
    <name type="scientific">Streptococcus bovimastitidis</name>
    <dbReference type="NCBI Taxonomy" id="1856638"/>
    <lineage>
        <taxon>Bacteria</taxon>
        <taxon>Bacillati</taxon>
        <taxon>Bacillota</taxon>
        <taxon>Bacilli</taxon>
        <taxon>Lactobacillales</taxon>
        <taxon>Streptococcaceae</taxon>
        <taxon>Streptococcus</taxon>
    </lineage>
</organism>
<proteinExistence type="inferred from homology"/>
<dbReference type="InterPro" id="IPR003675">
    <property type="entry name" value="Rce1/LyrA-like_dom"/>
</dbReference>
<dbReference type="RefSeq" id="WP_071792978.1">
    <property type="nucleotide sequence ID" value="NZ_LZDD01000001.1"/>
</dbReference>
<evidence type="ECO:0000313" key="4">
    <source>
        <dbReference type="EMBL" id="OJF72323.1"/>
    </source>
</evidence>
<comment type="caution">
    <text evidence="4">The sequence shown here is derived from an EMBL/GenBank/DDBJ whole genome shotgun (WGS) entry which is preliminary data.</text>
</comment>
<evidence type="ECO:0000256" key="1">
    <source>
        <dbReference type="ARBA" id="ARBA00009067"/>
    </source>
</evidence>
<protein>
    <submittedName>
        <fullName evidence="4">CAAX protease</fullName>
    </submittedName>
</protein>
<dbReference type="GO" id="GO:0004175">
    <property type="term" value="F:endopeptidase activity"/>
    <property type="evidence" value="ECO:0007669"/>
    <property type="project" value="UniProtKB-ARBA"/>
</dbReference>
<keyword evidence="4" id="KW-0645">Protease</keyword>
<gene>
    <name evidence="4" type="ORF">A9Q68_01910</name>
</gene>
<sequence length="224" mass="25608">MKKIENKKDYYWAVGALIALFLGAFIWGILFGFIFRNSASITLSVMVGGSISSFFVLWYGYCFKNKWSLSDFGFHKGKHSLWHLLWWIPLTLIFSLAGAGLFSYLFKIPHEAKASGISSDTMALGWAVVLLMELTVGILIPFIEEIIFRRFLFEWVQLYFSKWLASSIVVLVFTLLHIIPAVMAYVLFLGISLMLSRIWFQNLTAPWLIHTFNNSLVVLIATLS</sequence>
<dbReference type="PANTHER" id="PTHR36435:SF1">
    <property type="entry name" value="CAAX AMINO TERMINAL PROTEASE FAMILY PROTEIN"/>
    <property type="match status" value="1"/>
</dbReference>
<dbReference type="Pfam" id="PF02517">
    <property type="entry name" value="Rce1-like"/>
    <property type="match status" value="1"/>
</dbReference>
<dbReference type="EMBL" id="LZDD01000001">
    <property type="protein sequence ID" value="OJF72323.1"/>
    <property type="molecule type" value="Genomic_DNA"/>
</dbReference>
<evidence type="ECO:0000313" key="5">
    <source>
        <dbReference type="Proteomes" id="UP000182015"/>
    </source>
</evidence>
<comment type="similarity">
    <text evidence="1">Belongs to the UPF0177 family.</text>
</comment>
<feature type="domain" description="CAAX prenyl protease 2/Lysostaphin resistance protein A-like" evidence="3">
    <location>
        <begin position="129"/>
        <end position="215"/>
    </location>
</feature>
<dbReference type="InterPro" id="IPR052710">
    <property type="entry name" value="CAAX_protease"/>
</dbReference>
<keyword evidence="2" id="KW-1133">Transmembrane helix</keyword>
<evidence type="ECO:0000256" key="2">
    <source>
        <dbReference type="SAM" id="Phobius"/>
    </source>
</evidence>
<dbReference type="PANTHER" id="PTHR36435">
    <property type="entry name" value="SLR1288 PROTEIN"/>
    <property type="match status" value="1"/>
</dbReference>
<dbReference type="Proteomes" id="UP000182015">
    <property type="component" value="Unassembled WGS sequence"/>
</dbReference>
<evidence type="ECO:0000259" key="3">
    <source>
        <dbReference type="Pfam" id="PF02517"/>
    </source>
</evidence>
<feature type="transmembrane region" description="Helical" evidence="2">
    <location>
        <begin position="12"/>
        <end position="35"/>
    </location>
</feature>
<feature type="transmembrane region" description="Helical" evidence="2">
    <location>
        <begin position="124"/>
        <end position="143"/>
    </location>
</feature>
<dbReference type="OrthoDB" id="9782250at2"/>
<keyword evidence="2" id="KW-0812">Transmembrane</keyword>
<reference evidence="5" key="1">
    <citation type="submission" date="2016-06" db="EMBL/GenBank/DDBJ databases">
        <authorList>
            <person name="de Vries S.P.W."/>
            <person name="Hadjirin N.F."/>
            <person name="Lay E.M."/>
            <person name="Zadoks R.N."/>
            <person name="Peacock S.J."/>
            <person name="Parkhill J."/>
            <person name="Grant A.J."/>
            <person name="Mcdougall S."/>
            <person name="Holmes M.A."/>
        </authorList>
    </citation>
    <scope>NUCLEOTIDE SEQUENCE [LARGE SCALE GENOMIC DNA]</scope>
    <source>
        <strain evidence="5">NZ1587</strain>
    </source>
</reference>
<dbReference type="STRING" id="1856638.A9Q68_01910"/>
<dbReference type="AlphaFoldDB" id="A0A1L8MNJ7"/>